<name>A0A1M6NA08_PSETH</name>
<dbReference type="EMBL" id="FRAP01000001">
    <property type="protein sequence ID" value="SHJ92406.1"/>
    <property type="molecule type" value="Genomic_DNA"/>
</dbReference>
<accession>A0A1M6NA08</accession>
<organism evidence="1 2">
    <name type="scientific">Pseudonocardia thermophila</name>
    <dbReference type="NCBI Taxonomy" id="1848"/>
    <lineage>
        <taxon>Bacteria</taxon>
        <taxon>Bacillati</taxon>
        <taxon>Actinomycetota</taxon>
        <taxon>Actinomycetes</taxon>
        <taxon>Pseudonocardiales</taxon>
        <taxon>Pseudonocardiaceae</taxon>
        <taxon>Pseudonocardia</taxon>
    </lineage>
</organism>
<dbReference type="AlphaFoldDB" id="A0A1M6NA08"/>
<sequence length="47" mass="4893">MRHLEEITGRNAGLGPVTTSVVYSSALQHRPVVAGAGPATGPARRRP</sequence>
<reference evidence="1 2" key="1">
    <citation type="submission" date="2016-11" db="EMBL/GenBank/DDBJ databases">
        <authorList>
            <person name="Jaros S."/>
            <person name="Januszkiewicz K."/>
            <person name="Wedrychowicz H."/>
        </authorList>
    </citation>
    <scope>NUCLEOTIDE SEQUENCE [LARGE SCALE GENOMIC DNA]</scope>
    <source>
        <strain evidence="1 2">DSM 43832</strain>
    </source>
</reference>
<keyword evidence="2" id="KW-1185">Reference proteome</keyword>
<evidence type="ECO:0000313" key="2">
    <source>
        <dbReference type="Proteomes" id="UP000184363"/>
    </source>
</evidence>
<proteinExistence type="predicted"/>
<gene>
    <name evidence="1" type="ORF">SAMN05443637_101115</name>
</gene>
<protein>
    <submittedName>
        <fullName evidence="1">Uncharacterized protein</fullName>
    </submittedName>
</protein>
<dbReference type="Proteomes" id="UP000184363">
    <property type="component" value="Unassembled WGS sequence"/>
</dbReference>
<evidence type="ECO:0000313" key="1">
    <source>
        <dbReference type="EMBL" id="SHJ92406.1"/>
    </source>
</evidence>
<dbReference type="RefSeq" id="WP_234996857.1">
    <property type="nucleotide sequence ID" value="NZ_CALGVN010000054.1"/>
</dbReference>